<evidence type="ECO:0000256" key="2">
    <source>
        <dbReference type="SAM" id="SignalP"/>
    </source>
</evidence>
<dbReference type="Proteomes" id="UP000576393">
    <property type="component" value="Unassembled WGS sequence"/>
</dbReference>
<feature type="chain" id="PRO_5039571267" evidence="2">
    <location>
        <begin position="30"/>
        <end position="120"/>
    </location>
</feature>
<name>A0A852V9H8_9ACTN</name>
<evidence type="ECO:0000313" key="4">
    <source>
        <dbReference type="Proteomes" id="UP000576393"/>
    </source>
</evidence>
<reference evidence="3 4" key="1">
    <citation type="submission" date="2020-07" db="EMBL/GenBank/DDBJ databases">
        <title>Sequencing the genomes of 1000 actinobacteria strains.</title>
        <authorList>
            <person name="Klenk H.-P."/>
        </authorList>
    </citation>
    <scope>NUCLEOTIDE SEQUENCE [LARGE SCALE GENOMIC DNA]</scope>
    <source>
        <strain evidence="3 4">DSM 45763</strain>
    </source>
</reference>
<evidence type="ECO:0000256" key="1">
    <source>
        <dbReference type="SAM" id="MobiDB-lite"/>
    </source>
</evidence>
<proteinExistence type="predicted"/>
<protein>
    <submittedName>
        <fullName evidence="3">Uncharacterized protein</fullName>
    </submittedName>
</protein>
<feature type="signal peptide" evidence="2">
    <location>
        <begin position="1"/>
        <end position="29"/>
    </location>
</feature>
<comment type="caution">
    <text evidence="3">The sequence shown here is derived from an EMBL/GenBank/DDBJ whole genome shotgun (WGS) entry which is preliminary data.</text>
</comment>
<feature type="region of interest" description="Disordered" evidence="1">
    <location>
        <begin position="100"/>
        <end position="120"/>
    </location>
</feature>
<keyword evidence="2" id="KW-0732">Signal</keyword>
<sequence length="120" mass="11954">MFDSTVKRRVLTAAVLAAAALAVMLAVLATGKGGVAAASPGNPAGGTGRFTACMRSHGLPGFPEVSFSSDGLVNLDIRGERVDVMSRKYGAAVKACEPLLPAGSRPPGAPAAPPAPAPPF</sequence>
<gene>
    <name evidence="3" type="ORF">HDA43_006140</name>
</gene>
<dbReference type="EMBL" id="JACCCO010000003">
    <property type="protein sequence ID" value="NYF43913.1"/>
    <property type="molecule type" value="Genomic_DNA"/>
</dbReference>
<organism evidence="3 4">
    <name type="scientific">Streptosporangium sandarakinum</name>
    <dbReference type="NCBI Taxonomy" id="1260955"/>
    <lineage>
        <taxon>Bacteria</taxon>
        <taxon>Bacillati</taxon>
        <taxon>Actinomycetota</taxon>
        <taxon>Actinomycetes</taxon>
        <taxon>Streptosporangiales</taxon>
        <taxon>Streptosporangiaceae</taxon>
        <taxon>Streptosporangium</taxon>
    </lineage>
</organism>
<keyword evidence="4" id="KW-1185">Reference proteome</keyword>
<dbReference type="RefSeq" id="WP_179827702.1">
    <property type="nucleotide sequence ID" value="NZ_JACCCO010000003.1"/>
</dbReference>
<feature type="compositionally biased region" description="Pro residues" evidence="1">
    <location>
        <begin position="107"/>
        <end position="120"/>
    </location>
</feature>
<accession>A0A852V9H8</accession>
<dbReference type="AlphaFoldDB" id="A0A852V9H8"/>
<evidence type="ECO:0000313" key="3">
    <source>
        <dbReference type="EMBL" id="NYF43913.1"/>
    </source>
</evidence>